<dbReference type="SUPFAM" id="SSF48371">
    <property type="entry name" value="ARM repeat"/>
    <property type="match status" value="1"/>
</dbReference>
<feature type="domain" description="RNA polymerase II assembly factor Rtp1 C-terminal" evidence="3">
    <location>
        <begin position="939"/>
        <end position="968"/>
    </location>
</feature>
<keyword evidence="7" id="KW-1185">Reference proteome</keyword>
<dbReference type="VEuPathDB" id="FungiDB:C7M61_004802"/>
<dbReference type="EMBL" id="PYFQ01000018">
    <property type="protein sequence ID" value="PSK35138.1"/>
    <property type="molecule type" value="Genomic_DNA"/>
</dbReference>
<sequence>MPPKIEEVEDTPREPTRKDPQRTIKNPFATRKSTTVKRSSDEVYPERKGLNKPQYLGDSDLDLLFQKLESILQPKLEELSIDGLYQTLFGERESKDKRWDVIEQLLNYLIDIKEYSLKANAKDKDKNLLSISLHDIKTFAKLVNVIIILGIYPCIVPLRIGIPLEKRRLKDFGSPIYKPLTIDQVPPAKGAKSYTERHKQHEVLLTLIYDKLTQVFFDKSDVQQLLMKGSGYSDFLTVTITLATVPYFSLQIRERTNREFSKVTSIASTFELYQDYSLLVQTPSPGFFKTFVMLKLQALPYSAPKGDGLLTLMEYILGLRDQEDIGIEKLDQVASVVLQKPKDCTSSEYFTSIGNQCYDLLVNINRPTITSCTAHVIEKIWYKNPRIVEDFILKRIWRNLNPNPKESKDLVLVSEASLNNNINVLLTLSSRPLPVPLLMSTFMPVLVPLWSYLLFLKKNDASGEVAQNIILGFLACIGTDPDALQQALDLIARNVVNAGGEGWKFRFGPNRLVEIGREDTEVGASQSAEARVLDFVKLLDDGCKYFVELTKQLDDEPVRKLFVTLLKNWLKLDTQSLSEDNSFIKLADLRLLEGLAKEFKEVLAESPLELFELIETVLQNRSSATEGTETADMDVDSDDEEDPEDSSNELFTVVLELLSAVLSETQPVALDDACRAKLVSIRKVLQERYNHLSPALSLADRIGLLLQGEAPAKNEKEAHQKVFARAIANLNDPLVPIRAHGLYLLRQLVEQQSPVLTLDFALNLHLVQLKDPEPFIYLNAIKGLDSLLDWDASSVLPQLMGLYSGSGEEKADLDERLKIGEVILRFIQNQDEAFTGSLAKEVSDGALLLIRRPSGDEALVDDRLRMSAMSLLGTCCNTNPIGILDNIENALDCAIGILQLESDKDKAIMRRSAIVLINDLIVGTSKSDYVPFPSSYRGKVLTVLRYVKDNDTDLLTREHAQSVLDTIDGLAKALLEQE</sequence>
<dbReference type="InterPro" id="IPR019451">
    <property type="entry name" value="Rtp1_C1"/>
</dbReference>
<dbReference type="Pfam" id="PF10363">
    <property type="entry name" value="RTP1_C1"/>
    <property type="match status" value="1"/>
</dbReference>
<dbReference type="OrthoDB" id="39591at2759"/>
<dbReference type="PANTHER" id="PTHR20959:SF1">
    <property type="entry name" value="TRANSPORT AND GOLGI ORGANIZATION PROTEIN 6 HOMOLOG"/>
    <property type="match status" value="1"/>
</dbReference>
<dbReference type="InterPro" id="IPR057407">
    <property type="entry name" value="HEAT_TANGO6"/>
</dbReference>
<feature type="compositionally biased region" description="Basic and acidic residues" evidence="2">
    <location>
        <begin position="38"/>
        <end position="49"/>
    </location>
</feature>
<dbReference type="InterPro" id="IPR019414">
    <property type="entry name" value="Rtp1_C2"/>
</dbReference>
<feature type="domain" description="TANGO6 HEAT repeat" evidence="5">
    <location>
        <begin position="315"/>
        <end position="516"/>
    </location>
</feature>
<evidence type="ECO:0000256" key="1">
    <source>
        <dbReference type="ARBA" id="ARBA00005724"/>
    </source>
</evidence>
<dbReference type="GeneID" id="36568189"/>
<evidence type="ECO:0000256" key="2">
    <source>
        <dbReference type="SAM" id="MobiDB-lite"/>
    </source>
</evidence>
<dbReference type="Proteomes" id="UP000241107">
    <property type="component" value="Unassembled WGS sequence"/>
</dbReference>
<dbReference type="Pfam" id="PF10304">
    <property type="entry name" value="RTP1_C2"/>
    <property type="match status" value="1"/>
</dbReference>
<comment type="caution">
    <text evidence="6">The sequence shown here is derived from an EMBL/GenBank/DDBJ whole genome shotgun (WGS) entry which is preliminary data.</text>
</comment>
<evidence type="ECO:0000259" key="5">
    <source>
        <dbReference type="Pfam" id="PF23565"/>
    </source>
</evidence>
<feature type="region of interest" description="Disordered" evidence="2">
    <location>
        <begin position="622"/>
        <end position="645"/>
    </location>
</feature>
<organism evidence="6 7">
    <name type="scientific">Candidozyma pseudohaemuli</name>
    <dbReference type="NCBI Taxonomy" id="418784"/>
    <lineage>
        <taxon>Eukaryota</taxon>
        <taxon>Fungi</taxon>
        <taxon>Dikarya</taxon>
        <taxon>Ascomycota</taxon>
        <taxon>Saccharomycotina</taxon>
        <taxon>Pichiomycetes</taxon>
        <taxon>Metschnikowiaceae</taxon>
        <taxon>Candidozyma</taxon>
    </lineage>
</organism>
<dbReference type="RefSeq" id="XP_024711674.1">
    <property type="nucleotide sequence ID" value="XM_024860117.1"/>
</dbReference>
<proteinExistence type="inferred from homology"/>
<dbReference type="Pfam" id="PF23565">
    <property type="entry name" value="ARM_TANGO6"/>
    <property type="match status" value="1"/>
</dbReference>
<evidence type="ECO:0000313" key="7">
    <source>
        <dbReference type="Proteomes" id="UP000241107"/>
    </source>
</evidence>
<dbReference type="GO" id="GO:0009306">
    <property type="term" value="P:protein secretion"/>
    <property type="evidence" value="ECO:0007669"/>
    <property type="project" value="TreeGrafter"/>
</dbReference>
<comment type="similarity">
    <text evidence="1">Belongs to the Tango6 family.</text>
</comment>
<evidence type="ECO:0000313" key="6">
    <source>
        <dbReference type="EMBL" id="PSK35138.1"/>
    </source>
</evidence>
<feature type="compositionally biased region" description="Basic and acidic residues" evidence="2">
    <location>
        <begin position="1"/>
        <end position="22"/>
    </location>
</feature>
<gene>
    <name evidence="6" type="ORF">C7M61_004802</name>
</gene>
<dbReference type="PANTHER" id="PTHR20959">
    <property type="entry name" value="TRANSPORT AND GOLGI ORGANIZATION PROTEIN 6 FAMILY MEMBER"/>
    <property type="match status" value="1"/>
</dbReference>
<evidence type="ECO:0000259" key="3">
    <source>
        <dbReference type="Pfam" id="PF10304"/>
    </source>
</evidence>
<evidence type="ECO:0000259" key="4">
    <source>
        <dbReference type="Pfam" id="PF10363"/>
    </source>
</evidence>
<feature type="domain" description="RNA polymerase II assembly factor Rtp1 C-terminal" evidence="4">
    <location>
        <begin position="724"/>
        <end position="832"/>
    </location>
</feature>
<name>A0A2P7YGP4_9ASCO</name>
<accession>A0A2P7YGP4</accession>
<dbReference type="InterPro" id="IPR016024">
    <property type="entry name" value="ARM-type_fold"/>
</dbReference>
<reference evidence="6 7" key="1">
    <citation type="submission" date="2018-03" db="EMBL/GenBank/DDBJ databases">
        <title>Candida pseudohaemulonii genome assembly and annotation.</title>
        <authorList>
            <person name="Munoz J.F."/>
            <person name="Gade L.G."/>
            <person name="Chow N.A."/>
            <person name="Litvintseva A.P."/>
            <person name="Loparev V.N."/>
            <person name="Cuomo C.A."/>
        </authorList>
    </citation>
    <scope>NUCLEOTIDE SEQUENCE [LARGE SCALE GENOMIC DNA]</scope>
    <source>
        <strain evidence="6 7">B12108</strain>
    </source>
</reference>
<feature type="region of interest" description="Disordered" evidence="2">
    <location>
        <begin position="1"/>
        <end position="51"/>
    </location>
</feature>
<feature type="compositionally biased region" description="Acidic residues" evidence="2">
    <location>
        <begin position="629"/>
        <end position="645"/>
    </location>
</feature>
<protein>
    <recommendedName>
        <fullName evidence="8">RNA polymerase II assembly factor Rtp1 C-terminal domain-containing protein</fullName>
    </recommendedName>
</protein>
<dbReference type="InterPro" id="IPR039600">
    <property type="entry name" value="TANGO6/Rtp1"/>
</dbReference>
<evidence type="ECO:0008006" key="8">
    <source>
        <dbReference type="Google" id="ProtNLM"/>
    </source>
</evidence>
<dbReference type="AlphaFoldDB" id="A0A2P7YGP4"/>